<dbReference type="EMBL" id="JBHSPB010000004">
    <property type="protein sequence ID" value="MFC5720033.1"/>
    <property type="molecule type" value="Genomic_DNA"/>
</dbReference>
<keyword evidence="3" id="KW-1185">Reference proteome</keyword>
<evidence type="ECO:0000313" key="3">
    <source>
        <dbReference type="Proteomes" id="UP001596083"/>
    </source>
</evidence>
<organism evidence="2 3">
    <name type="scientific">Streptomyces gamaensis</name>
    <dbReference type="NCBI Taxonomy" id="1763542"/>
    <lineage>
        <taxon>Bacteria</taxon>
        <taxon>Bacillati</taxon>
        <taxon>Actinomycetota</taxon>
        <taxon>Actinomycetes</taxon>
        <taxon>Kitasatosporales</taxon>
        <taxon>Streptomycetaceae</taxon>
        <taxon>Streptomyces</taxon>
    </lineage>
</organism>
<proteinExistence type="predicted"/>
<feature type="compositionally biased region" description="Pro residues" evidence="1">
    <location>
        <begin position="25"/>
        <end position="34"/>
    </location>
</feature>
<gene>
    <name evidence="2" type="ORF">ACFP1Z_07610</name>
</gene>
<accession>A0ABW0YYY1</accession>
<comment type="caution">
    <text evidence="2">The sequence shown here is derived from an EMBL/GenBank/DDBJ whole genome shotgun (WGS) entry which is preliminary data.</text>
</comment>
<sequence length="164" mass="17592">MTGTLAGASRPRNRRECARCGGPALPEPPPVPRPYLPDRVGQAVRRALEQGPGAAPAVTLELRRALITLLPYAALHRDSLDPARDASWEYVDATVSRAAAWQYPTVLPVTPLAALVAELLRYAEQVPRHIAPPSVLTWCWPEPEARIAQAPAPQPVLAAPVGAP</sequence>
<evidence type="ECO:0000313" key="2">
    <source>
        <dbReference type="EMBL" id="MFC5720033.1"/>
    </source>
</evidence>
<dbReference type="RefSeq" id="WP_390315141.1">
    <property type="nucleotide sequence ID" value="NZ_JBHSPB010000004.1"/>
</dbReference>
<protein>
    <recommendedName>
        <fullName evidence="4">Serine/threonine protein kinase</fullName>
    </recommendedName>
</protein>
<feature type="region of interest" description="Disordered" evidence="1">
    <location>
        <begin position="1"/>
        <end position="34"/>
    </location>
</feature>
<reference evidence="3" key="1">
    <citation type="journal article" date="2019" name="Int. J. Syst. Evol. Microbiol.">
        <title>The Global Catalogue of Microorganisms (GCM) 10K type strain sequencing project: providing services to taxonomists for standard genome sequencing and annotation.</title>
        <authorList>
            <consortium name="The Broad Institute Genomics Platform"/>
            <consortium name="The Broad Institute Genome Sequencing Center for Infectious Disease"/>
            <person name="Wu L."/>
            <person name="Ma J."/>
        </authorList>
    </citation>
    <scope>NUCLEOTIDE SEQUENCE [LARGE SCALE GENOMIC DNA]</scope>
    <source>
        <strain evidence="3">CGMCC 4.7304</strain>
    </source>
</reference>
<evidence type="ECO:0008006" key="4">
    <source>
        <dbReference type="Google" id="ProtNLM"/>
    </source>
</evidence>
<dbReference type="Proteomes" id="UP001596083">
    <property type="component" value="Unassembled WGS sequence"/>
</dbReference>
<name>A0ABW0YYY1_9ACTN</name>
<evidence type="ECO:0000256" key="1">
    <source>
        <dbReference type="SAM" id="MobiDB-lite"/>
    </source>
</evidence>